<evidence type="ECO:0000313" key="3">
    <source>
        <dbReference type="Proteomes" id="UP001571476"/>
    </source>
</evidence>
<gene>
    <name evidence="2" type="ORF">ACEG43_47795</name>
</gene>
<evidence type="ECO:0000313" key="2">
    <source>
        <dbReference type="EMBL" id="MFA3843702.1"/>
    </source>
</evidence>
<name>A0ABV4SZ98_9ACTN</name>
<reference evidence="2 3" key="1">
    <citation type="submission" date="2024-08" db="EMBL/GenBank/DDBJ databases">
        <title>Genome sequence of Streptomyces aureus CACIA-1.46HGO.</title>
        <authorList>
            <person name="Evangelista-Martinez Z."/>
        </authorList>
    </citation>
    <scope>NUCLEOTIDE SEQUENCE [LARGE SCALE GENOMIC DNA]</scope>
    <source>
        <strain evidence="2 3">CACIA-1.46HGO</strain>
    </source>
</reference>
<protein>
    <submittedName>
        <fullName evidence="2">Uncharacterized protein</fullName>
    </submittedName>
</protein>
<sequence>MTRPFIWLLACAGFGVTLWLLTSAPDISSGYPLSKCHSVLGTEWTPNYGSMEKGAETTCASFQTRRLGWAVLVSVPTVVLAAAGLRKRGA</sequence>
<keyword evidence="1" id="KW-0812">Transmembrane</keyword>
<keyword evidence="1" id="KW-1133">Transmembrane helix</keyword>
<dbReference type="EMBL" id="JBGOSP010000071">
    <property type="protein sequence ID" value="MFA3843702.1"/>
    <property type="molecule type" value="Genomic_DNA"/>
</dbReference>
<comment type="caution">
    <text evidence="2">The sequence shown here is derived from an EMBL/GenBank/DDBJ whole genome shotgun (WGS) entry which is preliminary data.</text>
</comment>
<accession>A0ABV4SZ98</accession>
<feature type="transmembrane region" description="Helical" evidence="1">
    <location>
        <begin position="67"/>
        <end position="85"/>
    </location>
</feature>
<dbReference type="Proteomes" id="UP001571476">
    <property type="component" value="Unassembled WGS sequence"/>
</dbReference>
<evidence type="ECO:0000256" key="1">
    <source>
        <dbReference type="SAM" id="Phobius"/>
    </source>
</evidence>
<keyword evidence="1" id="KW-0472">Membrane</keyword>
<organism evidence="2 3">
    <name type="scientific">Streptomyces aureus</name>
    <dbReference type="NCBI Taxonomy" id="193461"/>
    <lineage>
        <taxon>Bacteria</taxon>
        <taxon>Bacillati</taxon>
        <taxon>Actinomycetota</taxon>
        <taxon>Actinomycetes</taxon>
        <taxon>Kitasatosporales</taxon>
        <taxon>Streptomycetaceae</taxon>
        <taxon>Streptomyces</taxon>
    </lineage>
</organism>
<proteinExistence type="predicted"/>
<keyword evidence="3" id="KW-1185">Reference proteome</keyword>
<dbReference type="RefSeq" id="WP_372567497.1">
    <property type="nucleotide sequence ID" value="NZ_JBGOSP010000071.1"/>
</dbReference>